<evidence type="ECO:0000313" key="2">
    <source>
        <dbReference type="Proteomes" id="UP000710849"/>
    </source>
</evidence>
<dbReference type="GeneID" id="62148376"/>
<dbReference type="RefSeq" id="XP_038733656.1">
    <property type="nucleotide sequence ID" value="XM_038875299.1"/>
</dbReference>
<keyword evidence="2" id="KW-1185">Reference proteome</keyword>
<proteinExistence type="predicted"/>
<dbReference type="AlphaFoldDB" id="A0A9P5IRL8"/>
<protein>
    <submittedName>
        <fullName evidence="1">Uncharacterized protein</fullName>
    </submittedName>
</protein>
<gene>
    <name evidence="1" type="ORF">EAE97_004787</name>
</gene>
<sequence length="78" mass="8652">MCLVTAFMAAEISIGAKIRTVKIDSERSFHQECLDDDCPELLNLSGGIVVVRYTPSPPLQYCDIDLMLTSNAVPHRLE</sequence>
<organism evidence="1 2">
    <name type="scientific">Botrytis byssoidea</name>
    <dbReference type="NCBI Taxonomy" id="139641"/>
    <lineage>
        <taxon>Eukaryota</taxon>
        <taxon>Fungi</taxon>
        <taxon>Dikarya</taxon>
        <taxon>Ascomycota</taxon>
        <taxon>Pezizomycotina</taxon>
        <taxon>Leotiomycetes</taxon>
        <taxon>Helotiales</taxon>
        <taxon>Sclerotiniaceae</taxon>
        <taxon>Botrytis</taxon>
    </lineage>
</organism>
<evidence type="ECO:0000313" key="1">
    <source>
        <dbReference type="EMBL" id="KAF7945749.1"/>
    </source>
</evidence>
<dbReference type="EMBL" id="RCSW01000008">
    <property type="protein sequence ID" value="KAF7945749.1"/>
    <property type="molecule type" value="Genomic_DNA"/>
</dbReference>
<name>A0A9P5IRL8_9HELO</name>
<comment type="caution">
    <text evidence="1">The sequence shown here is derived from an EMBL/GenBank/DDBJ whole genome shotgun (WGS) entry which is preliminary data.</text>
</comment>
<reference evidence="1 2" key="1">
    <citation type="journal article" date="2020" name="Genome Biol. Evol.">
        <title>Comparative genomics of Sclerotiniaceae.</title>
        <authorList>
            <person name="Valero Jimenez C.A."/>
            <person name="Steentjes M."/>
            <person name="Scholten O.E."/>
            <person name="Van Kan J.A.L."/>
        </authorList>
    </citation>
    <scope>NUCLEOTIDE SEQUENCE [LARGE SCALE GENOMIC DNA]</scope>
    <source>
        <strain evidence="1 2">MUCL 94</strain>
    </source>
</reference>
<accession>A0A9P5IRL8</accession>
<dbReference type="Proteomes" id="UP000710849">
    <property type="component" value="Unassembled WGS sequence"/>
</dbReference>